<proteinExistence type="predicted"/>
<evidence type="ECO:0000313" key="1">
    <source>
        <dbReference type="Proteomes" id="UP000046393"/>
    </source>
</evidence>
<dbReference type="AlphaFoldDB" id="A0A0N5B0M5"/>
<sequence length="86" mass="9710">MNGKRRVIDGWMDGWMDGGVDGWKDGCCFEKHKVVIRNLTSRLLEAIIRITSLLYDTPPPLPPPPPPSFCCFSTADNLALLPNYYQ</sequence>
<reference evidence="2" key="1">
    <citation type="submission" date="2017-02" db="UniProtKB">
        <authorList>
            <consortium name="WormBaseParasite"/>
        </authorList>
    </citation>
    <scope>IDENTIFICATION</scope>
</reference>
<dbReference type="WBParaSite" id="SMUV_0001082701-mRNA-1">
    <property type="protein sequence ID" value="SMUV_0001082701-mRNA-1"/>
    <property type="gene ID" value="SMUV_0001082701"/>
</dbReference>
<organism evidence="1 2">
    <name type="scientific">Syphacia muris</name>
    <dbReference type="NCBI Taxonomy" id="451379"/>
    <lineage>
        <taxon>Eukaryota</taxon>
        <taxon>Metazoa</taxon>
        <taxon>Ecdysozoa</taxon>
        <taxon>Nematoda</taxon>
        <taxon>Chromadorea</taxon>
        <taxon>Rhabditida</taxon>
        <taxon>Spirurina</taxon>
        <taxon>Oxyuridomorpha</taxon>
        <taxon>Oxyuroidea</taxon>
        <taxon>Oxyuridae</taxon>
        <taxon>Syphacia</taxon>
    </lineage>
</organism>
<protein>
    <submittedName>
        <fullName evidence="2">Uncharacterized protein</fullName>
    </submittedName>
</protein>
<keyword evidence="1" id="KW-1185">Reference proteome</keyword>
<dbReference type="Proteomes" id="UP000046393">
    <property type="component" value="Unplaced"/>
</dbReference>
<accession>A0A0N5B0M5</accession>
<evidence type="ECO:0000313" key="2">
    <source>
        <dbReference type="WBParaSite" id="SMUV_0001082701-mRNA-1"/>
    </source>
</evidence>
<name>A0A0N5B0M5_9BILA</name>